<protein>
    <submittedName>
        <fullName evidence="11">Uncharacterized protein</fullName>
    </submittedName>
</protein>
<evidence type="ECO:0000256" key="7">
    <source>
        <dbReference type="ARBA" id="ARBA00023242"/>
    </source>
</evidence>
<feature type="transmembrane region" description="Helical" evidence="9">
    <location>
        <begin position="320"/>
        <end position="337"/>
    </location>
</feature>
<feature type="transmembrane region" description="Helical" evidence="9">
    <location>
        <begin position="222"/>
        <end position="241"/>
    </location>
</feature>
<feature type="transmembrane region" description="Helical" evidence="9">
    <location>
        <begin position="188"/>
        <end position="210"/>
    </location>
</feature>
<dbReference type="PANTHER" id="PTHR31587">
    <property type="entry name" value="TRANSMEMBRANE PROTEIN (DUF2215)"/>
    <property type="match status" value="1"/>
</dbReference>
<accession>A0A540NTK5</accession>
<evidence type="ECO:0000256" key="1">
    <source>
        <dbReference type="ARBA" id="ARBA00004575"/>
    </source>
</evidence>
<keyword evidence="3 9" id="KW-0812">Transmembrane</keyword>
<evidence type="ECO:0000256" key="2">
    <source>
        <dbReference type="ARBA" id="ARBA00005748"/>
    </source>
</evidence>
<feature type="transmembrane region" description="Helical" evidence="9">
    <location>
        <begin position="262"/>
        <end position="282"/>
    </location>
</feature>
<comment type="subcellular location">
    <subcellularLocation>
        <location evidence="1">Nucleus inner membrane</location>
        <topology evidence="1">Multi-pass membrane protein</topology>
        <orientation evidence="1">Nucleoplasmic side</orientation>
    </subcellularLocation>
</comment>
<feature type="signal peptide" evidence="10">
    <location>
        <begin position="1"/>
        <end position="26"/>
    </location>
</feature>
<evidence type="ECO:0000256" key="8">
    <source>
        <dbReference type="SAM" id="MobiDB-lite"/>
    </source>
</evidence>
<name>A0A540NTK5_MALBA</name>
<evidence type="ECO:0000256" key="9">
    <source>
        <dbReference type="SAM" id="Phobius"/>
    </source>
</evidence>
<evidence type="ECO:0000313" key="12">
    <source>
        <dbReference type="Proteomes" id="UP000315295"/>
    </source>
</evidence>
<dbReference type="PANTHER" id="PTHR31587:SF4">
    <property type="entry name" value="TRANSMEMBRANE PROTEIN (DUF2215)"/>
    <property type="match status" value="1"/>
</dbReference>
<evidence type="ECO:0000313" key="11">
    <source>
        <dbReference type="EMBL" id="TQE14372.1"/>
    </source>
</evidence>
<dbReference type="AlphaFoldDB" id="A0A540NTK5"/>
<evidence type="ECO:0000256" key="10">
    <source>
        <dbReference type="SAM" id="SignalP"/>
    </source>
</evidence>
<feature type="compositionally biased region" description="Pro residues" evidence="8">
    <location>
        <begin position="394"/>
        <end position="403"/>
    </location>
</feature>
<keyword evidence="5 9" id="KW-1133">Transmembrane helix</keyword>
<dbReference type="InterPro" id="IPR019358">
    <property type="entry name" value="NEMP_fam"/>
</dbReference>
<organism evidence="11 12">
    <name type="scientific">Malus baccata</name>
    <name type="common">Siberian crab apple</name>
    <name type="synonym">Pyrus baccata</name>
    <dbReference type="NCBI Taxonomy" id="106549"/>
    <lineage>
        <taxon>Eukaryota</taxon>
        <taxon>Viridiplantae</taxon>
        <taxon>Streptophyta</taxon>
        <taxon>Embryophyta</taxon>
        <taxon>Tracheophyta</taxon>
        <taxon>Spermatophyta</taxon>
        <taxon>Magnoliopsida</taxon>
        <taxon>eudicotyledons</taxon>
        <taxon>Gunneridae</taxon>
        <taxon>Pentapetalae</taxon>
        <taxon>rosids</taxon>
        <taxon>fabids</taxon>
        <taxon>Rosales</taxon>
        <taxon>Rosaceae</taxon>
        <taxon>Amygdaloideae</taxon>
        <taxon>Maleae</taxon>
        <taxon>Malus</taxon>
    </lineage>
</organism>
<dbReference type="STRING" id="106549.A0A540NTK5"/>
<feature type="region of interest" description="Disordered" evidence="8">
    <location>
        <begin position="377"/>
        <end position="405"/>
    </location>
</feature>
<reference evidence="11 12" key="1">
    <citation type="journal article" date="2019" name="G3 (Bethesda)">
        <title>Sequencing of a Wild Apple (Malus baccata) Genome Unravels the Differences Between Cultivated and Wild Apple Species Regarding Disease Resistance and Cold Tolerance.</title>
        <authorList>
            <person name="Chen X."/>
        </authorList>
    </citation>
    <scope>NUCLEOTIDE SEQUENCE [LARGE SCALE GENOMIC DNA]</scope>
    <source>
        <strain evidence="12">cv. Shandingzi</strain>
        <tissue evidence="11">Leaves</tissue>
    </source>
</reference>
<keyword evidence="6 9" id="KW-0472">Membrane</keyword>
<keyword evidence="4 10" id="KW-0732">Signal</keyword>
<sequence>MASANSGRIFACVLWLFFLSLPLSSAVEPSNEHSLVISESDRLQLSDGTPVKNSPGSKPGISVLCERVHIRGLSRLKNIGKFANTVKVKVSGTNSSTRIPTFEVCFHGNTSLGLGMCPQSRWQKVPKGSWSRSMSPFEHQLLDIRTYGLSLESLEVSIEEEFVKYRTTFLILGIIMMSLASLLSNSLVFYYGSGMAIGVVLVILIVLFQGMKLLPTGRKNSLAIFVYSSVVGLGSFLLSYLPGLLRTVLIEIGISEDMYNPLAIFLLAFIFLAGAWLGFWAVHKLVLTEDGSIDIMTSQFVNWSIKILGATVIFQSSVDHLLATEAIVFGFVVSAILKKIFRWRFLRRVCKIMSFQFWSLVMAFQYLPTFPSSISTGKSLKTPKKNRRRLEIPDSPPSPPSPPSDAWLFPSTFHTTPERRKYSKEEWDAFTRETTTKALQELASSPEYHRWCSSNVERISVAPRSTRKVADQPRHWWLLWLW</sequence>
<evidence type="ECO:0000256" key="5">
    <source>
        <dbReference type="ARBA" id="ARBA00022989"/>
    </source>
</evidence>
<dbReference type="Proteomes" id="UP000315295">
    <property type="component" value="Unassembled WGS sequence"/>
</dbReference>
<keyword evidence="12" id="KW-1185">Reference proteome</keyword>
<comment type="caution">
    <text evidence="11">The sequence shown here is derived from an EMBL/GenBank/DDBJ whole genome shotgun (WGS) entry which is preliminary data.</text>
</comment>
<comment type="similarity">
    <text evidence="2">Belongs to the NEMP family.</text>
</comment>
<feature type="chain" id="PRO_5021830214" evidence="10">
    <location>
        <begin position="27"/>
        <end position="482"/>
    </location>
</feature>
<dbReference type="Pfam" id="PF10225">
    <property type="entry name" value="NEMP"/>
    <property type="match status" value="1"/>
</dbReference>
<keyword evidence="7" id="KW-0539">Nucleus</keyword>
<proteinExistence type="inferred from homology"/>
<evidence type="ECO:0000256" key="4">
    <source>
        <dbReference type="ARBA" id="ARBA00022729"/>
    </source>
</evidence>
<evidence type="ECO:0000256" key="6">
    <source>
        <dbReference type="ARBA" id="ARBA00023136"/>
    </source>
</evidence>
<dbReference type="GO" id="GO:0005637">
    <property type="term" value="C:nuclear inner membrane"/>
    <property type="evidence" value="ECO:0007669"/>
    <property type="project" value="UniProtKB-SubCell"/>
</dbReference>
<gene>
    <name evidence="11" type="ORF">C1H46_000291</name>
</gene>
<evidence type="ECO:0000256" key="3">
    <source>
        <dbReference type="ARBA" id="ARBA00022692"/>
    </source>
</evidence>
<dbReference type="EMBL" id="VIEB01000005">
    <property type="protein sequence ID" value="TQE14372.1"/>
    <property type="molecule type" value="Genomic_DNA"/>
</dbReference>